<dbReference type="SUPFAM" id="SSF50494">
    <property type="entry name" value="Trypsin-like serine proteases"/>
    <property type="match status" value="1"/>
</dbReference>
<dbReference type="PROSITE" id="PS00134">
    <property type="entry name" value="TRYPSIN_HIS"/>
    <property type="match status" value="1"/>
</dbReference>
<evidence type="ECO:0000259" key="3">
    <source>
        <dbReference type="PROSITE" id="PS50240"/>
    </source>
</evidence>
<organism evidence="4 5">
    <name type="scientific">Seminavis robusta</name>
    <dbReference type="NCBI Taxonomy" id="568900"/>
    <lineage>
        <taxon>Eukaryota</taxon>
        <taxon>Sar</taxon>
        <taxon>Stramenopiles</taxon>
        <taxon>Ochrophyta</taxon>
        <taxon>Bacillariophyta</taxon>
        <taxon>Bacillariophyceae</taxon>
        <taxon>Bacillariophycidae</taxon>
        <taxon>Naviculales</taxon>
        <taxon>Naviculaceae</taxon>
        <taxon>Seminavis</taxon>
    </lineage>
</organism>
<dbReference type="SMART" id="SM00020">
    <property type="entry name" value="Tryp_SPc"/>
    <property type="match status" value="1"/>
</dbReference>
<evidence type="ECO:0000256" key="1">
    <source>
        <dbReference type="ARBA" id="ARBA00023026"/>
    </source>
</evidence>
<keyword evidence="2" id="KW-1015">Disulfide bond</keyword>
<reference evidence="4" key="1">
    <citation type="submission" date="2020-06" db="EMBL/GenBank/DDBJ databases">
        <authorList>
            <consortium name="Plant Systems Biology data submission"/>
        </authorList>
    </citation>
    <scope>NUCLEOTIDE SEQUENCE</scope>
    <source>
        <strain evidence="4">D6</strain>
    </source>
</reference>
<keyword evidence="5" id="KW-1185">Reference proteome</keyword>
<dbReference type="PROSITE" id="PS50240">
    <property type="entry name" value="TRYPSIN_DOM"/>
    <property type="match status" value="1"/>
</dbReference>
<dbReference type="InterPro" id="IPR043504">
    <property type="entry name" value="Peptidase_S1_PA_chymotrypsin"/>
</dbReference>
<dbReference type="PANTHER" id="PTHR24276">
    <property type="entry name" value="POLYSERASE-RELATED"/>
    <property type="match status" value="1"/>
</dbReference>
<feature type="domain" description="Peptidase S1" evidence="3">
    <location>
        <begin position="1"/>
        <end position="263"/>
    </location>
</feature>
<comment type="caution">
    <text evidence="4">The sequence shown here is derived from an EMBL/GenBank/DDBJ whole genome shotgun (WGS) entry which is preliminary data.</text>
</comment>
<dbReference type="InterPro" id="IPR009003">
    <property type="entry name" value="Peptidase_S1_PA"/>
</dbReference>
<accession>A0A9N8H815</accession>
<dbReference type="GO" id="GO:0004252">
    <property type="term" value="F:serine-type endopeptidase activity"/>
    <property type="evidence" value="ECO:0007669"/>
    <property type="project" value="InterPro"/>
</dbReference>
<proteinExistence type="predicted"/>
<dbReference type="Proteomes" id="UP001153069">
    <property type="component" value="Unassembled WGS sequence"/>
</dbReference>
<dbReference type="InterPro" id="IPR018114">
    <property type="entry name" value="TRYPSIN_HIS"/>
</dbReference>
<dbReference type="Pfam" id="PF00089">
    <property type="entry name" value="Trypsin"/>
    <property type="match status" value="1"/>
</dbReference>
<evidence type="ECO:0000313" key="5">
    <source>
        <dbReference type="Proteomes" id="UP001153069"/>
    </source>
</evidence>
<evidence type="ECO:0000256" key="2">
    <source>
        <dbReference type="ARBA" id="ARBA00023157"/>
    </source>
</evidence>
<sequence length="308" mass="33593">MLSAAHCNGRDESLGDPFSRRVYLGGRRRGTGVARNMAKRIPHPRWDDSLRSNIEWDFLVVKLNQTTKGVEGLIPIPLNDQNDYPVGGETLTAIGYGRLTSGGRELPDMLRHVEIAAFSNERCGTYYGDTGVTFQQESMLCAGVDGGGRGLVKVTAVALSLIKMESSSVSQAGEKVAVPTCIPVCMLELWRATARASRTVNNPVIVKFNVTNGRNGTYHFTIADSARDGICCEHGQGNVTIFNTDTGDVLFFNDNVTEKFQFWFTVDNVGTVLSTRIKEGADVEDEDNDMGEGVGIGGDKIWARCWGD</sequence>
<dbReference type="AlphaFoldDB" id="A0A9N8H815"/>
<evidence type="ECO:0000313" key="4">
    <source>
        <dbReference type="EMBL" id="CAB9504566.1"/>
    </source>
</evidence>
<dbReference type="Gene3D" id="2.40.10.10">
    <property type="entry name" value="Trypsin-like serine proteases"/>
    <property type="match status" value="1"/>
</dbReference>
<gene>
    <name evidence="4" type="ORF">SEMRO_201_G085010.1</name>
</gene>
<protein>
    <submittedName>
        <fullName evidence="4">This enzyme is probably necessary for target cell lysis in cell-mediated immune responses</fullName>
    </submittedName>
</protein>
<dbReference type="EMBL" id="CAICTM010000200">
    <property type="protein sequence ID" value="CAB9504566.1"/>
    <property type="molecule type" value="Genomic_DNA"/>
</dbReference>
<dbReference type="PANTHER" id="PTHR24276:SF91">
    <property type="entry name" value="AT26814P-RELATED"/>
    <property type="match status" value="1"/>
</dbReference>
<dbReference type="GO" id="GO:0006508">
    <property type="term" value="P:proteolysis"/>
    <property type="evidence" value="ECO:0007669"/>
    <property type="project" value="InterPro"/>
</dbReference>
<dbReference type="InterPro" id="IPR001254">
    <property type="entry name" value="Trypsin_dom"/>
</dbReference>
<keyword evidence="1" id="KW-0843">Virulence</keyword>
<name>A0A9N8H815_9STRA</name>
<dbReference type="InterPro" id="IPR050430">
    <property type="entry name" value="Peptidase_S1"/>
</dbReference>